<sequence length="251" mass="28097">MHAINALTSTLASTARGWRGTRGAKRSRQPEEMLQLYEYEGCPFCRLVREALTELDLDAVIYPCPRGGTRFRPQAEAIGGRQQFPLLVDDNTDTLLYESSEIIAYLREHYGEGRNRGVAAPGALAAIGANAATALRGFAGIRASGATRAPGELLELYSFESSPFSRLVRETLCELEVPYILRNMGKAVNADMGPPWVREKFFADTPVEGRNRKRMMEETGRMQVPYLIDPNTDTRMYESADIERYLRTTYG</sequence>
<evidence type="ECO:0000313" key="2">
    <source>
        <dbReference type="EMBL" id="MFC3103707.1"/>
    </source>
</evidence>
<dbReference type="PROSITE" id="PS51354">
    <property type="entry name" value="GLUTAREDOXIN_2"/>
    <property type="match status" value="1"/>
</dbReference>
<dbReference type="SFLD" id="SFLDG01181">
    <property type="entry name" value="SUF2"/>
    <property type="match status" value="1"/>
</dbReference>
<name>A0ABV7EQ01_9GAMM</name>
<dbReference type="Pfam" id="PF13417">
    <property type="entry name" value="GST_N_3"/>
    <property type="match status" value="2"/>
</dbReference>
<organism evidence="2 3">
    <name type="scientific">Salinisphaera aquimarina</name>
    <dbReference type="NCBI Taxonomy" id="2094031"/>
    <lineage>
        <taxon>Bacteria</taxon>
        <taxon>Pseudomonadati</taxon>
        <taxon>Pseudomonadota</taxon>
        <taxon>Gammaproteobacteria</taxon>
        <taxon>Salinisphaerales</taxon>
        <taxon>Salinisphaeraceae</taxon>
        <taxon>Salinisphaera</taxon>
    </lineage>
</organism>
<proteinExistence type="predicted"/>
<dbReference type="SUPFAM" id="SSF52833">
    <property type="entry name" value="Thioredoxin-like"/>
    <property type="match status" value="2"/>
</dbReference>
<evidence type="ECO:0000313" key="3">
    <source>
        <dbReference type="Proteomes" id="UP001595462"/>
    </source>
</evidence>
<dbReference type="InterPro" id="IPR036249">
    <property type="entry name" value="Thioredoxin-like_sf"/>
</dbReference>
<dbReference type="InterPro" id="IPR040079">
    <property type="entry name" value="Glutathione_S-Trfase"/>
</dbReference>
<dbReference type="SFLD" id="SFLDG01202">
    <property type="entry name" value="SUF2.2"/>
    <property type="match status" value="1"/>
</dbReference>
<dbReference type="Proteomes" id="UP001595462">
    <property type="component" value="Unassembled WGS sequence"/>
</dbReference>
<feature type="domain" description="GST N-terminal" evidence="1">
    <location>
        <begin position="152"/>
        <end position="251"/>
    </location>
</feature>
<feature type="domain" description="GST N-terminal" evidence="1">
    <location>
        <begin position="32"/>
        <end position="114"/>
    </location>
</feature>
<gene>
    <name evidence="2" type="ORF">ACFOSU_07365</name>
</gene>
<dbReference type="InterPro" id="IPR004045">
    <property type="entry name" value="Glutathione_S-Trfase_N"/>
</dbReference>
<accession>A0ABV7EQ01</accession>
<dbReference type="PROSITE" id="PS00195">
    <property type="entry name" value="GLUTAREDOXIN_1"/>
    <property type="match status" value="1"/>
</dbReference>
<protein>
    <submittedName>
        <fullName evidence="2">Glutathione S-transferase N-terminal domain-containing protein</fullName>
    </submittedName>
</protein>
<dbReference type="PROSITE" id="PS50404">
    <property type="entry name" value="GST_NTER"/>
    <property type="match status" value="2"/>
</dbReference>
<keyword evidence="3" id="KW-1185">Reference proteome</keyword>
<dbReference type="PANTHER" id="PTHR45288">
    <property type="entry name" value="THIOREDOXIN FAMILY PROTEIN"/>
    <property type="match status" value="1"/>
</dbReference>
<dbReference type="EMBL" id="JBHRSS010000003">
    <property type="protein sequence ID" value="MFC3103707.1"/>
    <property type="molecule type" value="Genomic_DNA"/>
</dbReference>
<dbReference type="InterPro" id="IPR011767">
    <property type="entry name" value="GLR_AS"/>
</dbReference>
<comment type="caution">
    <text evidence="2">The sequence shown here is derived from an EMBL/GenBank/DDBJ whole genome shotgun (WGS) entry which is preliminary data.</text>
</comment>
<reference evidence="3" key="1">
    <citation type="journal article" date="2019" name="Int. J. Syst. Evol. Microbiol.">
        <title>The Global Catalogue of Microorganisms (GCM) 10K type strain sequencing project: providing services to taxonomists for standard genome sequencing and annotation.</title>
        <authorList>
            <consortium name="The Broad Institute Genomics Platform"/>
            <consortium name="The Broad Institute Genome Sequencing Center for Infectious Disease"/>
            <person name="Wu L."/>
            <person name="Ma J."/>
        </authorList>
    </citation>
    <scope>NUCLEOTIDE SEQUENCE [LARGE SCALE GENOMIC DNA]</scope>
    <source>
        <strain evidence="3">KCTC 52640</strain>
    </source>
</reference>
<dbReference type="Gene3D" id="3.40.30.10">
    <property type="entry name" value="Glutaredoxin"/>
    <property type="match status" value="2"/>
</dbReference>
<dbReference type="RefSeq" id="WP_380687991.1">
    <property type="nucleotide sequence ID" value="NZ_JBHRSS010000003.1"/>
</dbReference>
<evidence type="ECO:0000259" key="1">
    <source>
        <dbReference type="PROSITE" id="PS50404"/>
    </source>
</evidence>
<dbReference type="SFLD" id="SFLDS00019">
    <property type="entry name" value="Glutathione_Transferase_(cytos"/>
    <property type="match status" value="1"/>
</dbReference>
<dbReference type="PANTHER" id="PTHR45288:SF2">
    <property type="entry name" value="THIOREDOXIN FAMILY PROTEIN"/>
    <property type="match status" value="1"/>
</dbReference>